<sequence length="348" mass="41097">MKTIYVYIGMASRDTTLIQDFLSINHEALKENDIFFPVDKNKSYVLWNQHVPLVTAITGESIPTYVDKEKYINKNILAEFINDIEDTTEKNILISSDWFSSLFQKTHIISLKKLFKNYNVKIIVYLRRQDDFIISNFQQAVREGEYFDISLERMVGFEDAKYYQTIRTWIKVFGEKNVNIRIFNENECSSDDFYSDFLNLIGVNLQNTQLQYPSNTQNQTISYEKALFLNKLSHYLVPIDDINNEKRVSHHEIRNFVINSHSNHVGELNNFLSSRERVEIMKSFSKDNEKTAKKLLKRKDGVLFDDSSFNLEQQINYKKELTDEEFIEKLVVLAEEMFIMQNKIQEKS</sequence>
<dbReference type="KEGG" id="cohn:KCTCHS21_27140"/>
<accession>A0A3T1D5T6</accession>
<evidence type="ECO:0000313" key="2">
    <source>
        <dbReference type="Proteomes" id="UP000289856"/>
    </source>
</evidence>
<dbReference type="OrthoDB" id="565403at2"/>
<dbReference type="Gene3D" id="3.40.50.300">
    <property type="entry name" value="P-loop containing nucleotide triphosphate hydrolases"/>
    <property type="match status" value="1"/>
</dbReference>
<gene>
    <name evidence="1" type="ORF">KCTCHS21_27140</name>
</gene>
<evidence type="ECO:0008006" key="3">
    <source>
        <dbReference type="Google" id="ProtNLM"/>
    </source>
</evidence>
<dbReference type="InterPro" id="IPR027417">
    <property type="entry name" value="P-loop_NTPase"/>
</dbReference>
<evidence type="ECO:0000313" key="1">
    <source>
        <dbReference type="EMBL" id="BBI33315.1"/>
    </source>
</evidence>
<organism evidence="1 2">
    <name type="scientific">Cohnella abietis</name>
    <dbReference type="NCBI Taxonomy" id="2507935"/>
    <lineage>
        <taxon>Bacteria</taxon>
        <taxon>Bacillati</taxon>
        <taxon>Bacillota</taxon>
        <taxon>Bacilli</taxon>
        <taxon>Bacillales</taxon>
        <taxon>Paenibacillaceae</taxon>
        <taxon>Cohnella</taxon>
    </lineage>
</organism>
<dbReference type="AlphaFoldDB" id="A0A3T1D5T6"/>
<dbReference type="Proteomes" id="UP000289856">
    <property type="component" value="Chromosome"/>
</dbReference>
<protein>
    <recommendedName>
        <fullName evidence="3">Sulfotransferase domain-containing protein</fullName>
    </recommendedName>
</protein>
<proteinExistence type="predicted"/>
<dbReference type="SUPFAM" id="SSF52540">
    <property type="entry name" value="P-loop containing nucleoside triphosphate hydrolases"/>
    <property type="match status" value="1"/>
</dbReference>
<reference evidence="1 2" key="1">
    <citation type="submission" date="2019-01" db="EMBL/GenBank/DDBJ databases">
        <title>Complete genome sequence of Cohnella hallensis HS21 isolated from Korean fir (Abies koreana) rhizospheric soil.</title>
        <authorList>
            <person name="Jiang L."/>
            <person name="Kang S.W."/>
            <person name="Kim S."/>
            <person name="Jung J."/>
            <person name="Kim C.Y."/>
            <person name="Kim D.H."/>
            <person name="Kim S.W."/>
            <person name="Lee J."/>
        </authorList>
    </citation>
    <scope>NUCLEOTIDE SEQUENCE [LARGE SCALE GENOMIC DNA]</scope>
    <source>
        <strain evidence="1 2">HS21</strain>
    </source>
</reference>
<dbReference type="RefSeq" id="WP_130608824.1">
    <property type="nucleotide sequence ID" value="NZ_AP019400.1"/>
</dbReference>
<keyword evidence="2" id="KW-1185">Reference proteome</keyword>
<dbReference type="EMBL" id="AP019400">
    <property type="protein sequence ID" value="BBI33315.1"/>
    <property type="molecule type" value="Genomic_DNA"/>
</dbReference>
<name>A0A3T1D5T6_9BACL</name>